<sequence length="110" mass="12082">MLGKGTMKVKKDIEIMHFDDNNDDDERCMSQGVHEMNAIYGIAVKNEDPTPSSSLAVQLGTKFANAVNTVKRKFSFSDSETSTSSSSDDSLFLDNLTGRSEVSLAKKKKL</sequence>
<reference evidence="1" key="1">
    <citation type="journal article" date="2018" name="Nat. Plants">
        <title>Whole-genome landscape of Medicago truncatula symbiotic genes.</title>
        <authorList>
            <person name="Pecrix Y."/>
            <person name="Gamas P."/>
            <person name="Carrere S."/>
        </authorList>
    </citation>
    <scope>NUCLEOTIDE SEQUENCE</scope>
    <source>
        <tissue evidence="1">Leaves</tissue>
    </source>
</reference>
<dbReference type="AlphaFoldDB" id="A0A396HX91"/>
<protein>
    <submittedName>
        <fullName evidence="1">Uncharacterized protein</fullName>
    </submittedName>
</protein>
<dbReference type="Proteomes" id="UP000265566">
    <property type="component" value="Chromosome 5"/>
</dbReference>
<gene>
    <name evidence="1" type="ORF">MtrunA17_Chr5g0445801</name>
</gene>
<dbReference type="EMBL" id="PSQE01000005">
    <property type="protein sequence ID" value="RHN57942.1"/>
    <property type="molecule type" value="Genomic_DNA"/>
</dbReference>
<proteinExistence type="predicted"/>
<comment type="caution">
    <text evidence="1">The sequence shown here is derived from an EMBL/GenBank/DDBJ whole genome shotgun (WGS) entry which is preliminary data.</text>
</comment>
<dbReference type="Gramene" id="rna33534">
    <property type="protein sequence ID" value="RHN57942.1"/>
    <property type="gene ID" value="gene33534"/>
</dbReference>
<organism evidence="1">
    <name type="scientific">Medicago truncatula</name>
    <name type="common">Barrel medic</name>
    <name type="synonym">Medicago tribuloides</name>
    <dbReference type="NCBI Taxonomy" id="3880"/>
    <lineage>
        <taxon>Eukaryota</taxon>
        <taxon>Viridiplantae</taxon>
        <taxon>Streptophyta</taxon>
        <taxon>Embryophyta</taxon>
        <taxon>Tracheophyta</taxon>
        <taxon>Spermatophyta</taxon>
        <taxon>Magnoliopsida</taxon>
        <taxon>eudicotyledons</taxon>
        <taxon>Gunneridae</taxon>
        <taxon>Pentapetalae</taxon>
        <taxon>rosids</taxon>
        <taxon>fabids</taxon>
        <taxon>Fabales</taxon>
        <taxon>Fabaceae</taxon>
        <taxon>Papilionoideae</taxon>
        <taxon>50 kb inversion clade</taxon>
        <taxon>NPAAA clade</taxon>
        <taxon>Hologalegina</taxon>
        <taxon>IRL clade</taxon>
        <taxon>Trifolieae</taxon>
        <taxon>Medicago</taxon>
    </lineage>
</organism>
<name>A0A396HX91_MEDTR</name>
<accession>A0A396HX91</accession>
<evidence type="ECO:0000313" key="1">
    <source>
        <dbReference type="EMBL" id="RHN57942.1"/>
    </source>
</evidence>